<evidence type="ECO:0000313" key="1">
    <source>
        <dbReference type="EMBL" id="KAF7839980.1"/>
    </source>
</evidence>
<organism evidence="1 2">
    <name type="scientific">Senna tora</name>
    <dbReference type="NCBI Taxonomy" id="362788"/>
    <lineage>
        <taxon>Eukaryota</taxon>
        <taxon>Viridiplantae</taxon>
        <taxon>Streptophyta</taxon>
        <taxon>Embryophyta</taxon>
        <taxon>Tracheophyta</taxon>
        <taxon>Spermatophyta</taxon>
        <taxon>Magnoliopsida</taxon>
        <taxon>eudicotyledons</taxon>
        <taxon>Gunneridae</taxon>
        <taxon>Pentapetalae</taxon>
        <taxon>rosids</taxon>
        <taxon>fabids</taxon>
        <taxon>Fabales</taxon>
        <taxon>Fabaceae</taxon>
        <taxon>Caesalpinioideae</taxon>
        <taxon>Cassia clade</taxon>
        <taxon>Senna</taxon>
    </lineage>
</organism>
<comment type="caution">
    <text evidence="1">The sequence shown here is derived from an EMBL/GenBank/DDBJ whole genome shotgun (WGS) entry which is preliminary data.</text>
</comment>
<name>A0A834X8E2_9FABA</name>
<dbReference type="AlphaFoldDB" id="A0A834X8E2"/>
<protein>
    <submittedName>
        <fullName evidence="1">Uncharacterized protein</fullName>
    </submittedName>
</protein>
<accession>A0A834X8E2</accession>
<sequence length="27" mass="2840">MGTQGMGGCISTVHDGLALLPPFDFFQ</sequence>
<keyword evidence="2" id="KW-1185">Reference proteome</keyword>
<proteinExistence type="predicted"/>
<reference evidence="1" key="1">
    <citation type="submission" date="2020-09" db="EMBL/GenBank/DDBJ databases">
        <title>Genome-Enabled Discovery of Anthraquinone Biosynthesis in Senna tora.</title>
        <authorList>
            <person name="Kang S.-H."/>
            <person name="Pandey R.P."/>
            <person name="Lee C.-M."/>
            <person name="Sim J.-S."/>
            <person name="Jeong J.-T."/>
            <person name="Choi B.-S."/>
            <person name="Jung M."/>
            <person name="Ginzburg D."/>
            <person name="Zhao K."/>
            <person name="Won S.Y."/>
            <person name="Oh T.-J."/>
            <person name="Yu Y."/>
            <person name="Kim N.-H."/>
            <person name="Lee O.R."/>
            <person name="Lee T.-H."/>
            <person name="Bashyal P."/>
            <person name="Kim T.-S."/>
            <person name="Lee W.-H."/>
            <person name="Kawkins C."/>
            <person name="Kim C.-K."/>
            <person name="Kim J.S."/>
            <person name="Ahn B.O."/>
            <person name="Rhee S.Y."/>
            <person name="Sohng J.K."/>
        </authorList>
    </citation>
    <scope>NUCLEOTIDE SEQUENCE</scope>
    <source>
        <tissue evidence="1">Leaf</tissue>
    </source>
</reference>
<evidence type="ECO:0000313" key="2">
    <source>
        <dbReference type="Proteomes" id="UP000634136"/>
    </source>
</evidence>
<dbReference type="EMBL" id="JAAIUW010000003">
    <property type="protein sequence ID" value="KAF7839980.1"/>
    <property type="molecule type" value="Genomic_DNA"/>
</dbReference>
<gene>
    <name evidence="1" type="ORF">G2W53_008462</name>
</gene>
<dbReference type="Proteomes" id="UP000634136">
    <property type="component" value="Unassembled WGS sequence"/>
</dbReference>